<accession>F2DPK5</accession>
<dbReference type="EMBL" id="AK365823">
    <property type="protein sequence ID" value="BAJ97026.1"/>
    <property type="molecule type" value="mRNA"/>
</dbReference>
<proteinExistence type="evidence at transcript level"/>
<sequence>MQRLSIGSPGSRPSLDAAPAAAADEADEKATGKAARAAAPDKSIHLVPLLTLLCFLVLFLFSHDPASSPAIAGKQPAKPSPCSLSLSFAGPAPNAAREPVQIRRRSWPSPPAPSRPQVGDKTRDEPRSLRLPPIPHLFRRLIFSLSHLFVPAAETTPSVARGGAHERVKADPTPRRGRRLGAPRR</sequence>
<feature type="region of interest" description="Disordered" evidence="1">
    <location>
        <begin position="82"/>
        <end position="130"/>
    </location>
</feature>
<name>F2DPK5_HORVV</name>
<protein>
    <submittedName>
        <fullName evidence="2">Predicted protein</fullName>
    </submittedName>
</protein>
<feature type="region of interest" description="Disordered" evidence="1">
    <location>
        <begin position="1"/>
        <end position="34"/>
    </location>
</feature>
<reference evidence="2" key="1">
    <citation type="journal article" date="2011" name="Plant Physiol.">
        <title>Comprehensive sequence analysis of 24,783 barley full-length cDNAs derived from 12 clone libraries.</title>
        <authorList>
            <person name="Matsumoto T."/>
            <person name="Tanaka T."/>
            <person name="Sakai H."/>
            <person name="Amano N."/>
            <person name="Kanamori H."/>
            <person name="Kurita K."/>
            <person name="Kikuta A."/>
            <person name="Kamiya K."/>
            <person name="Yamamoto M."/>
            <person name="Ikawa H."/>
            <person name="Fujii N."/>
            <person name="Hori K."/>
            <person name="Itoh T."/>
            <person name="Sato K."/>
        </authorList>
    </citation>
    <scope>NUCLEOTIDE SEQUENCE</scope>
    <source>
        <tissue evidence="2">Shoot and root</tissue>
    </source>
</reference>
<dbReference type="AlphaFoldDB" id="F2DPK5"/>
<dbReference type="PANTHER" id="PTHR35297">
    <property type="entry name" value="PROTEIN, PUTATIVE-RELATED"/>
    <property type="match status" value="1"/>
</dbReference>
<organism evidence="2">
    <name type="scientific">Hordeum vulgare subsp. vulgare</name>
    <name type="common">Domesticated barley</name>
    <dbReference type="NCBI Taxonomy" id="112509"/>
    <lineage>
        <taxon>Eukaryota</taxon>
        <taxon>Viridiplantae</taxon>
        <taxon>Streptophyta</taxon>
        <taxon>Embryophyta</taxon>
        <taxon>Tracheophyta</taxon>
        <taxon>Spermatophyta</taxon>
        <taxon>Magnoliopsida</taxon>
        <taxon>Liliopsida</taxon>
        <taxon>Poales</taxon>
        <taxon>Poaceae</taxon>
        <taxon>BOP clade</taxon>
        <taxon>Pooideae</taxon>
        <taxon>Triticodae</taxon>
        <taxon>Triticeae</taxon>
        <taxon>Hordeinae</taxon>
        <taxon>Hordeum</taxon>
    </lineage>
</organism>
<feature type="region of interest" description="Disordered" evidence="1">
    <location>
        <begin position="157"/>
        <end position="185"/>
    </location>
</feature>
<feature type="compositionally biased region" description="Basic residues" evidence="1">
    <location>
        <begin position="175"/>
        <end position="185"/>
    </location>
</feature>
<dbReference type="PANTHER" id="PTHR35297:SF2">
    <property type="entry name" value="PROTEIN, PUTATIVE-RELATED"/>
    <property type="match status" value="1"/>
</dbReference>
<evidence type="ECO:0000256" key="1">
    <source>
        <dbReference type="SAM" id="MobiDB-lite"/>
    </source>
</evidence>
<feature type="compositionally biased region" description="Basic and acidic residues" evidence="1">
    <location>
        <begin position="163"/>
        <end position="174"/>
    </location>
</feature>
<feature type="compositionally biased region" description="Basic and acidic residues" evidence="1">
    <location>
        <begin position="118"/>
        <end position="128"/>
    </location>
</feature>
<evidence type="ECO:0000313" key="2">
    <source>
        <dbReference type="EMBL" id="BAJ97026.1"/>
    </source>
</evidence>